<dbReference type="Proteomes" id="UP000268372">
    <property type="component" value="Unassembled WGS sequence"/>
</dbReference>
<feature type="signal peptide" evidence="1">
    <location>
        <begin position="1"/>
        <end position="19"/>
    </location>
</feature>
<organism evidence="3 4">
    <name type="scientific">Paenimyroides viscosum</name>
    <dbReference type="NCBI Taxonomy" id="2488729"/>
    <lineage>
        <taxon>Bacteria</taxon>
        <taxon>Pseudomonadati</taxon>
        <taxon>Bacteroidota</taxon>
        <taxon>Flavobacteriia</taxon>
        <taxon>Flavobacteriales</taxon>
        <taxon>Flavobacteriaceae</taxon>
        <taxon>Paenimyroides</taxon>
    </lineage>
</organism>
<evidence type="ECO:0000256" key="1">
    <source>
        <dbReference type="SAM" id="SignalP"/>
    </source>
</evidence>
<accession>A0A3P1B5Q0</accession>
<proteinExistence type="predicted"/>
<dbReference type="PANTHER" id="PTHR35535:SF2">
    <property type="entry name" value="DUF306 DOMAIN-CONTAINING PROTEIN"/>
    <property type="match status" value="1"/>
</dbReference>
<gene>
    <name evidence="3" type="ORF">EG242_03460</name>
</gene>
<evidence type="ECO:0000259" key="2">
    <source>
        <dbReference type="Pfam" id="PF03724"/>
    </source>
</evidence>
<dbReference type="InterPro" id="IPR038670">
    <property type="entry name" value="HslJ-like_sf"/>
</dbReference>
<dbReference type="InterPro" id="IPR005184">
    <property type="entry name" value="DUF306_Meta_HslJ"/>
</dbReference>
<comment type="caution">
    <text evidence="3">The sequence shown here is derived from an EMBL/GenBank/DDBJ whole genome shotgun (WGS) entry which is preliminary data.</text>
</comment>
<dbReference type="RefSeq" id="WP_124898523.1">
    <property type="nucleotide sequence ID" value="NZ_RQTJ01000004.1"/>
</dbReference>
<dbReference type="Pfam" id="PF03724">
    <property type="entry name" value="META"/>
    <property type="match status" value="1"/>
</dbReference>
<keyword evidence="4" id="KW-1185">Reference proteome</keyword>
<feature type="chain" id="PRO_5017998824" evidence="1">
    <location>
        <begin position="20"/>
        <end position="151"/>
    </location>
</feature>
<dbReference type="InterPro" id="IPR053147">
    <property type="entry name" value="Hsp_HslJ-like"/>
</dbReference>
<dbReference type="EMBL" id="RQTJ01000004">
    <property type="protein sequence ID" value="RRA96289.1"/>
    <property type="molecule type" value="Genomic_DNA"/>
</dbReference>
<dbReference type="PROSITE" id="PS51257">
    <property type="entry name" value="PROKAR_LIPOPROTEIN"/>
    <property type="match status" value="1"/>
</dbReference>
<name>A0A3P1B5Q0_9FLAO</name>
<dbReference type="AlphaFoldDB" id="A0A3P1B5Q0"/>
<evidence type="ECO:0000313" key="3">
    <source>
        <dbReference type="EMBL" id="RRA96289.1"/>
    </source>
</evidence>
<dbReference type="OrthoDB" id="880459at2"/>
<dbReference type="PANTHER" id="PTHR35535">
    <property type="entry name" value="HEAT SHOCK PROTEIN HSLJ"/>
    <property type="match status" value="1"/>
</dbReference>
<keyword evidence="1" id="KW-0732">Signal</keyword>
<feature type="domain" description="DUF306" evidence="2">
    <location>
        <begin position="40"/>
        <end position="147"/>
    </location>
</feature>
<reference evidence="3 4" key="1">
    <citation type="submission" date="2018-11" db="EMBL/GenBank/DDBJ databases">
        <title>Flavobacterium sp. nov., YIM 102796 draft genome.</title>
        <authorList>
            <person name="Li G."/>
            <person name="Jiang Y."/>
        </authorList>
    </citation>
    <scope>NUCLEOTIDE SEQUENCE [LARGE SCALE GENOMIC DNA]</scope>
    <source>
        <strain evidence="3 4">YIM 102796</strain>
    </source>
</reference>
<dbReference type="Gene3D" id="2.40.128.270">
    <property type="match status" value="1"/>
</dbReference>
<protein>
    <submittedName>
        <fullName evidence="3">META domain-containing protein</fullName>
    </submittedName>
</protein>
<sequence length="151" mass="17284">MKKYLTTAFLVIFSFVMVSCNCTKNSFNTEKATSQEIMTNLNNTSWSLKRLDVDNRDFVPTDEQKELTLSFQDINYSSSDGCNGQGGEFEIEDNKISFTKGMSTMRYCGDEMKHLIYSVPFGSVKSMEIKKDQLQLLDSDKKVIATYTRKK</sequence>
<evidence type="ECO:0000313" key="4">
    <source>
        <dbReference type="Proteomes" id="UP000268372"/>
    </source>
</evidence>